<organism evidence="2 3">
    <name type="scientific">Symbiodinium microadriaticum</name>
    <name type="common">Dinoflagellate</name>
    <name type="synonym">Zooxanthella microadriatica</name>
    <dbReference type="NCBI Taxonomy" id="2951"/>
    <lineage>
        <taxon>Eukaryota</taxon>
        <taxon>Sar</taxon>
        <taxon>Alveolata</taxon>
        <taxon>Dinophyceae</taxon>
        <taxon>Suessiales</taxon>
        <taxon>Symbiodiniaceae</taxon>
        <taxon>Symbiodinium</taxon>
    </lineage>
</organism>
<dbReference type="Proteomes" id="UP000186817">
    <property type="component" value="Unassembled WGS sequence"/>
</dbReference>
<protein>
    <submittedName>
        <fullName evidence="2">Uncharacterized protein</fullName>
    </submittedName>
</protein>
<dbReference type="EMBL" id="LSRX01000614">
    <property type="protein sequence ID" value="OLP92601.1"/>
    <property type="molecule type" value="Genomic_DNA"/>
</dbReference>
<feature type="region of interest" description="Disordered" evidence="1">
    <location>
        <begin position="36"/>
        <end position="63"/>
    </location>
</feature>
<evidence type="ECO:0000313" key="2">
    <source>
        <dbReference type="EMBL" id="OLP92601.1"/>
    </source>
</evidence>
<accession>A0A1Q9DBP5</accession>
<evidence type="ECO:0000256" key="1">
    <source>
        <dbReference type="SAM" id="MobiDB-lite"/>
    </source>
</evidence>
<name>A0A1Q9DBP5_SYMMI</name>
<proteinExistence type="predicted"/>
<dbReference type="AlphaFoldDB" id="A0A1Q9DBP5"/>
<evidence type="ECO:0000313" key="3">
    <source>
        <dbReference type="Proteomes" id="UP000186817"/>
    </source>
</evidence>
<comment type="caution">
    <text evidence="2">The sequence shown here is derived from an EMBL/GenBank/DDBJ whole genome shotgun (WGS) entry which is preliminary data.</text>
</comment>
<sequence length="151" mass="16391">MVRSSVLEQKFIKTWNTTWGGYILHSLTRTRKKVVEAKNAKKGKATDPKKSSSHRFLDSRETKEAREVMRSMEKDMAPTATAKAAAKAIAKGAEAVAAAMATDPLRGVVVAMVVVATGKPAGDRREVTLPKRFGKLKALSVPIQTMLGLKV</sequence>
<gene>
    <name evidence="2" type="ORF">AK812_SmicGene25573</name>
</gene>
<reference evidence="2 3" key="1">
    <citation type="submission" date="2016-02" db="EMBL/GenBank/DDBJ databases">
        <title>Genome analysis of coral dinoflagellate symbionts highlights evolutionary adaptations to a symbiotic lifestyle.</title>
        <authorList>
            <person name="Aranda M."/>
            <person name="Li Y."/>
            <person name="Liew Y.J."/>
            <person name="Baumgarten S."/>
            <person name="Simakov O."/>
            <person name="Wilson M."/>
            <person name="Piel J."/>
            <person name="Ashoor H."/>
            <person name="Bougouffa S."/>
            <person name="Bajic V.B."/>
            <person name="Ryu T."/>
            <person name="Ravasi T."/>
            <person name="Bayer T."/>
            <person name="Micklem G."/>
            <person name="Kim H."/>
            <person name="Bhak J."/>
            <person name="Lajeunesse T.C."/>
            <person name="Voolstra C.R."/>
        </authorList>
    </citation>
    <scope>NUCLEOTIDE SEQUENCE [LARGE SCALE GENOMIC DNA]</scope>
    <source>
        <strain evidence="2 3">CCMP2467</strain>
    </source>
</reference>
<keyword evidence="3" id="KW-1185">Reference proteome</keyword>